<evidence type="ECO:0000256" key="5">
    <source>
        <dbReference type="ARBA" id="ARBA00014046"/>
    </source>
</evidence>
<dbReference type="PROSITE" id="PS01083">
    <property type="entry name" value="DNA_PHOTOLYASES_2_1"/>
    <property type="match status" value="1"/>
</dbReference>
<dbReference type="NCBIfam" id="TIGR00591">
    <property type="entry name" value="phr2"/>
    <property type="match status" value="1"/>
</dbReference>
<evidence type="ECO:0000256" key="12">
    <source>
        <dbReference type="ARBA" id="ARBA00031671"/>
    </source>
</evidence>
<keyword evidence="7" id="KW-0227">DNA damage</keyword>
<dbReference type="GO" id="GO:0003904">
    <property type="term" value="F:deoxyribodipyrimidine photo-lyase activity"/>
    <property type="evidence" value="ECO:0007669"/>
    <property type="project" value="UniProtKB-EC"/>
</dbReference>
<evidence type="ECO:0000313" key="15">
    <source>
        <dbReference type="EMBL" id="HHS28402.1"/>
    </source>
</evidence>
<comment type="cofactor">
    <cofactor evidence="1">
        <name>(6R)-5,10-methylene-5,6,7,8-tetrahydrofolate</name>
        <dbReference type="ChEBI" id="CHEBI:15636"/>
    </cofactor>
</comment>
<dbReference type="Pfam" id="PF00875">
    <property type="entry name" value="DNA_photolyase"/>
    <property type="match status" value="1"/>
</dbReference>
<dbReference type="EC" id="4.1.99.3" evidence="4"/>
<gene>
    <name evidence="15" type="ORF">ENV52_01705</name>
</gene>
<evidence type="ECO:0000256" key="9">
    <source>
        <dbReference type="ARBA" id="ARBA00023125"/>
    </source>
</evidence>
<dbReference type="InterPro" id="IPR036134">
    <property type="entry name" value="Crypto/Photolyase_FAD-like_sf"/>
</dbReference>
<dbReference type="SUPFAM" id="SSF52425">
    <property type="entry name" value="Cryptochrome/photolyase, N-terminal domain"/>
    <property type="match status" value="1"/>
</dbReference>
<comment type="caution">
    <text evidence="15">The sequence shown here is derived from an EMBL/GenBank/DDBJ whole genome shotgun (WGS) entry which is preliminary data.</text>
</comment>
<dbReference type="PANTHER" id="PTHR10211:SF0">
    <property type="entry name" value="DEOXYRIBODIPYRIMIDINE PHOTO-LYASE"/>
    <property type="match status" value="1"/>
</dbReference>
<evidence type="ECO:0000256" key="4">
    <source>
        <dbReference type="ARBA" id="ARBA00013149"/>
    </source>
</evidence>
<dbReference type="GO" id="GO:0009650">
    <property type="term" value="P:UV protection"/>
    <property type="evidence" value="ECO:0007669"/>
    <property type="project" value="UniProtKB-ARBA"/>
</dbReference>
<reference evidence="15" key="1">
    <citation type="journal article" date="2020" name="mSystems">
        <title>Genome- and Community-Level Interaction Insights into Carbon Utilization and Element Cycling Functions of Hydrothermarchaeota in Hydrothermal Sediment.</title>
        <authorList>
            <person name="Zhou Z."/>
            <person name="Liu Y."/>
            <person name="Xu W."/>
            <person name="Pan J."/>
            <person name="Luo Z.H."/>
            <person name="Li M."/>
        </authorList>
    </citation>
    <scope>NUCLEOTIDE SEQUENCE [LARGE SCALE GENOMIC DNA]</scope>
    <source>
        <strain evidence="15">SpSt-767</strain>
    </source>
</reference>
<accession>A0A7V6A1A7</accession>
<proteinExistence type="inferred from homology"/>
<keyword evidence="10" id="KW-0234">DNA repair</keyword>
<dbReference type="PROSITE" id="PS51645">
    <property type="entry name" value="PHR_CRY_ALPHA_BETA"/>
    <property type="match status" value="1"/>
</dbReference>
<evidence type="ECO:0000259" key="14">
    <source>
        <dbReference type="PROSITE" id="PS51645"/>
    </source>
</evidence>
<keyword evidence="8" id="KW-0274">FAD</keyword>
<evidence type="ECO:0000256" key="10">
    <source>
        <dbReference type="ARBA" id="ARBA00023204"/>
    </source>
</evidence>
<dbReference type="AlphaFoldDB" id="A0A7V6A1A7"/>
<evidence type="ECO:0000256" key="1">
    <source>
        <dbReference type="ARBA" id="ARBA00001932"/>
    </source>
</evidence>
<dbReference type="GO" id="GO:0000719">
    <property type="term" value="P:photoreactive repair"/>
    <property type="evidence" value="ECO:0007669"/>
    <property type="project" value="TreeGrafter"/>
</dbReference>
<dbReference type="InterPro" id="IPR052219">
    <property type="entry name" value="Photolyase_Class-2"/>
</dbReference>
<evidence type="ECO:0000256" key="8">
    <source>
        <dbReference type="ARBA" id="ARBA00022827"/>
    </source>
</evidence>
<comment type="cofactor">
    <cofactor evidence="2">
        <name>FAD</name>
        <dbReference type="ChEBI" id="CHEBI:57692"/>
    </cofactor>
</comment>
<keyword evidence="6" id="KW-0285">Flavoprotein</keyword>
<name>A0A7V6A1A7_9BACT</name>
<dbReference type="Gene3D" id="3.40.50.620">
    <property type="entry name" value="HUPs"/>
    <property type="match status" value="1"/>
</dbReference>
<protein>
    <recommendedName>
        <fullName evidence="5">Deoxyribodipyrimidine photo-lyase</fullName>
        <ecNumber evidence="4">4.1.99.3</ecNumber>
    </recommendedName>
    <alternativeName>
        <fullName evidence="12">DNA photolyase</fullName>
    </alternativeName>
</protein>
<feature type="domain" description="Photolyase/cryptochrome alpha/beta" evidence="14">
    <location>
        <begin position="17"/>
        <end position="147"/>
    </location>
</feature>
<dbReference type="FunFam" id="3.40.50.620:FF:000110">
    <property type="entry name" value="Deoxyribodipyrimidine photolyase"/>
    <property type="match status" value="1"/>
</dbReference>
<dbReference type="InterPro" id="IPR036155">
    <property type="entry name" value="Crypto/Photolyase_N_sf"/>
</dbReference>
<dbReference type="InterPro" id="IPR014729">
    <property type="entry name" value="Rossmann-like_a/b/a_fold"/>
</dbReference>
<keyword evidence="11 15" id="KW-0456">Lyase</keyword>
<dbReference type="SUPFAM" id="SSF48173">
    <property type="entry name" value="Cryptochrome/photolyase FAD-binding domain"/>
    <property type="match status" value="1"/>
</dbReference>
<dbReference type="InterPro" id="IPR032673">
    <property type="entry name" value="DNA_photolyase_2_CS"/>
</dbReference>
<evidence type="ECO:0000256" key="7">
    <source>
        <dbReference type="ARBA" id="ARBA00022763"/>
    </source>
</evidence>
<evidence type="ECO:0000256" key="13">
    <source>
        <dbReference type="ARBA" id="ARBA00033999"/>
    </source>
</evidence>
<dbReference type="Gene3D" id="1.10.579.10">
    <property type="entry name" value="DNA Cyclobutane Dipyrimidine Photolyase, subunit A, domain 3"/>
    <property type="match status" value="1"/>
</dbReference>
<dbReference type="InterPro" id="IPR006050">
    <property type="entry name" value="DNA_photolyase_N"/>
</dbReference>
<dbReference type="FunFam" id="1.25.40.80:FF:000004">
    <property type="entry name" value="Deoxyribodipyrimidine photolyase"/>
    <property type="match status" value="1"/>
</dbReference>
<dbReference type="PANTHER" id="PTHR10211">
    <property type="entry name" value="DEOXYRIBODIPYRIMIDINE PHOTOLYASE"/>
    <property type="match status" value="1"/>
</dbReference>
<evidence type="ECO:0000256" key="3">
    <source>
        <dbReference type="ARBA" id="ARBA00006409"/>
    </source>
</evidence>
<evidence type="ECO:0000256" key="11">
    <source>
        <dbReference type="ARBA" id="ARBA00023239"/>
    </source>
</evidence>
<dbReference type="GO" id="GO:0003677">
    <property type="term" value="F:DNA binding"/>
    <property type="evidence" value="ECO:0007669"/>
    <property type="project" value="UniProtKB-KW"/>
</dbReference>
<evidence type="ECO:0000256" key="6">
    <source>
        <dbReference type="ARBA" id="ARBA00022630"/>
    </source>
</evidence>
<evidence type="ECO:0000256" key="2">
    <source>
        <dbReference type="ARBA" id="ARBA00001974"/>
    </source>
</evidence>
<sequence length="445" mass="51722">MNPKRVRTLKPGDLKRGPVVYWMSRDQRARDNWALLFAQEQSLQQNVPLVVVFCLVPQFLGATFRQYAFMLRGLAEVEQDLRDHHIPFHLLAGAPEVEVPKFCRQSKAGSLVTDFDPLRLKRQWKEAVARKLDIPFFEVDAHNIVPCWVASQKLEYGAYTFRPKVRRALPEFLEEFPELQKQPAAWGEASAIDWQGILAGLQVDRRVPEVSWLTPGENAARRVLSDFLENRLAHYPDWRNDPTREGQSHLSPYLHFGQIAAQRVVLEVEALPAAPQAKEAFLEELIVRRELADNFCYYHPHYDTVAGFPPWAQKTLQEHRDDPREYLYTLAQLEQAQTHDALWNAAQQQMVKTGKMHGYMRMYWAKKILEWTSSPEEALQVAIYLNDRYELDGRDPNGYTGIAWSLGGVHDRAWRERKVFGKIRYMSYKGCQAKFDVAAYIKKYF</sequence>
<dbReference type="EMBL" id="DTGR01000026">
    <property type="protein sequence ID" value="HHS28402.1"/>
    <property type="molecule type" value="Genomic_DNA"/>
</dbReference>
<dbReference type="FunFam" id="1.10.579.10:FF:000002">
    <property type="entry name" value="Deoxyribodipyrimidine photolyase"/>
    <property type="match status" value="1"/>
</dbReference>
<organism evidence="15">
    <name type="scientific">Desulfobacca acetoxidans</name>
    <dbReference type="NCBI Taxonomy" id="60893"/>
    <lineage>
        <taxon>Bacteria</taxon>
        <taxon>Pseudomonadati</taxon>
        <taxon>Thermodesulfobacteriota</taxon>
        <taxon>Desulfobaccia</taxon>
        <taxon>Desulfobaccales</taxon>
        <taxon>Desulfobaccaceae</taxon>
        <taxon>Desulfobacca</taxon>
    </lineage>
</organism>
<comment type="catalytic activity">
    <reaction evidence="13">
        <text>cyclobutadipyrimidine (in DNA) = 2 pyrimidine residues (in DNA).</text>
        <dbReference type="EC" id="4.1.99.3"/>
    </reaction>
</comment>
<dbReference type="Gene3D" id="1.25.40.80">
    <property type="match status" value="1"/>
</dbReference>
<keyword evidence="9" id="KW-0238">DNA-binding</keyword>
<dbReference type="InterPro" id="IPR008148">
    <property type="entry name" value="DNA_photolyase_2"/>
</dbReference>
<comment type="similarity">
    <text evidence="3">Belongs to the DNA photolyase class-2 family.</text>
</comment>